<comment type="caution">
    <text evidence="2">The sequence shown here is derived from an EMBL/GenBank/DDBJ whole genome shotgun (WGS) entry which is preliminary data.</text>
</comment>
<dbReference type="Proteomes" id="UP000078389">
    <property type="component" value="Unassembled WGS sequence"/>
</dbReference>
<feature type="domain" description="Metallo-beta-lactamase" evidence="1">
    <location>
        <begin position="57"/>
        <end position="240"/>
    </location>
</feature>
<sequence>MAAPDRIIATILGCGSSGGVPRIGNDWGLCDPDEKRNRRRRCSLLIEAWRDGIIEPTRILIDTGADMREQLLDARVDRVDAVFYTHEHADHTHGIDDLRVLALHNRRRVDVYFTRECGERLREAFGYCFSTPPGSTYPPILNAHEIEPGAIVSVDGPGGTLELQSFLQLHGDITSLGFRLGGFAYSCDLSGIPESAHAAVSGLAIWVVDALRPTPHPSHLSLPETLDLIAHFQPRQAVLTDMHIDLDYATTEAATPDNVTPAFDGMQIDIIAGRILNR</sequence>
<gene>
    <name evidence="2" type="ORF">A3840_04320</name>
</gene>
<proteinExistence type="predicted"/>
<dbReference type="InterPro" id="IPR036866">
    <property type="entry name" value="RibonucZ/Hydroxyglut_hydro"/>
</dbReference>
<dbReference type="RefSeq" id="WP_067452426.1">
    <property type="nucleotide sequence ID" value="NZ_LVVY01000065.1"/>
</dbReference>
<evidence type="ECO:0000313" key="3">
    <source>
        <dbReference type="Proteomes" id="UP000078389"/>
    </source>
</evidence>
<dbReference type="Gene3D" id="3.60.15.10">
    <property type="entry name" value="Ribonuclease Z/Hydroxyacylglutathione hydrolase-like"/>
    <property type="match status" value="1"/>
</dbReference>
<evidence type="ECO:0000259" key="1">
    <source>
        <dbReference type="Pfam" id="PF12706"/>
    </source>
</evidence>
<dbReference type="OrthoDB" id="9781189at2"/>
<keyword evidence="3" id="KW-1185">Reference proteome</keyword>
<dbReference type="STRING" id="1770058.A3840_04320"/>
<dbReference type="PANTHER" id="PTHR42663:SF6">
    <property type="entry name" value="HYDROLASE C777.06C-RELATED"/>
    <property type="match status" value="1"/>
</dbReference>
<name>A0A178I209_9HYPH</name>
<protein>
    <submittedName>
        <fullName evidence="2">Phosphoribosyl 1,2-cyclic phosphodiesterase</fullName>
    </submittedName>
</protein>
<evidence type="ECO:0000313" key="2">
    <source>
        <dbReference type="EMBL" id="OAM79049.1"/>
    </source>
</evidence>
<accession>A0A178I209</accession>
<dbReference type="CDD" id="cd16279">
    <property type="entry name" value="metallo-hydrolase-like_MBL-fold"/>
    <property type="match status" value="1"/>
</dbReference>
<dbReference type="EMBL" id="LVVY01000065">
    <property type="protein sequence ID" value="OAM79049.1"/>
    <property type="molecule type" value="Genomic_DNA"/>
</dbReference>
<organism evidence="2 3">
    <name type="scientific">Devosia elaeis</name>
    <dbReference type="NCBI Taxonomy" id="1770058"/>
    <lineage>
        <taxon>Bacteria</taxon>
        <taxon>Pseudomonadati</taxon>
        <taxon>Pseudomonadota</taxon>
        <taxon>Alphaproteobacteria</taxon>
        <taxon>Hyphomicrobiales</taxon>
        <taxon>Devosiaceae</taxon>
        <taxon>Devosia</taxon>
    </lineage>
</organism>
<dbReference type="PANTHER" id="PTHR42663">
    <property type="entry name" value="HYDROLASE C777.06C-RELATED-RELATED"/>
    <property type="match status" value="1"/>
</dbReference>
<dbReference type="InterPro" id="IPR001279">
    <property type="entry name" value="Metallo-B-lactamas"/>
</dbReference>
<reference evidence="2 3" key="1">
    <citation type="submission" date="2016-03" db="EMBL/GenBank/DDBJ databases">
        <title>Genome sequencing of Devosia sp. S37.</title>
        <authorList>
            <person name="Mohd Nor M."/>
        </authorList>
    </citation>
    <scope>NUCLEOTIDE SEQUENCE [LARGE SCALE GENOMIC DNA]</scope>
    <source>
        <strain evidence="2 3">S37</strain>
    </source>
</reference>
<dbReference type="Pfam" id="PF12706">
    <property type="entry name" value="Lactamase_B_2"/>
    <property type="match status" value="1"/>
</dbReference>
<dbReference type="SUPFAM" id="SSF56281">
    <property type="entry name" value="Metallo-hydrolase/oxidoreductase"/>
    <property type="match status" value="1"/>
</dbReference>
<dbReference type="AlphaFoldDB" id="A0A178I209"/>